<gene>
    <name evidence="6" type="ORF">H7F16_16460</name>
</gene>
<feature type="domain" description="Cytochrome c" evidence="5">
    <location>
        <begin position="17"/>
        <end position="126"/>
    </location>
</feature>
<keyword evidence="1 4" id="KW-0349">Heme</keyword>
<proteinExistence type="predicted"/>
<dbReference type="Proteomes" id="UP000555411">
    <property type="component" value="Unassembled WGS sequence"/>
</dbReference>
<evidence type="ECO:0000256" key="2">
    <source>
        <dbReference type="ARBA" id="ARBA00022723"/>
    </source>
</evidence>
<evidence type="ECO:0000256" key="4">
    <source>
        <dbReference type="PROSITE-ProRule" id="PRU00433"/>
    </source>
</evidence>
<evidence type="ECO:0000313" key="6">
    <source>
        <dbReference type="EMBL" id="MBC2837111.1"/>
    </source>
</evidence>
<dbReference type="GO" id="GO:0009055">
    <property type="term" value="F:electron transfer activity"/>
    <property type="evidence" value="ECO:0007669"/>
    <property type="project" value="InterPro"/>
</dbReference>
<keyword evidence="2 4" id="KW-0479">Metal-binding</keyword>
<keyword evidence="7" id="KW-1185">Reference proteome</keyword>
<dbReference type="SUPFAM" id="SSF46626">
    <property type="entry name" value="Cytochrome c"/>
    <property type="match status" value="1"/>
</dbReference>
<dbReference type="GO" id="GO:0020037">
    <property type="term" value="F:heme binding"/>
    <property type="evidence" value="ECO:0007669"/>
    <property type="project" value="InterPro"/>
</dbReference>
<accession>A0A842IBW4</accession>
<dbReference type="InterPro" id="IPR009056">
    <property type="entry name" value="Cyt_c-like_dom"/>
</dbReference>
<evidence type="ECO:0000256" key="1">
    <source>
        <dbReference type="ARBA" id="ARBA00022617"/>
    </source>
</evidence>
<sequence length="128" mass="13302">MAILAVLTACVMPGREAEVPTGAQDFAEHCVACHGVSGKGDGEAAAGLAKKPADLTQLSAKNGGVFPGTRVMAQIWGYTGRDEGRVMPEFKDLLDSGTVLFDGGDGIETPTPLRLVQLAEYVKGLQGK</sequence>
<reference evidence="6 7" key="1">
    <citation type="journal article" date="2017" name="Int. J. Syst. Evol. Microbiol.">
        <title>Gemmobacter straminiformis sp. nov., isolated from an artificial fountain.</title>
        <authorList>
            <person name="Kang J.Y."/>
            <person name="Kim M.J."/>
            <person name="Chun J."/>
            <person name="Son K.P."/>
            <person name="Jahng K.Y."/>
        </authorList>
    </citation>
    <scope>NUCLEOTIDE SEQUENCE [LARGE SCALE GENOMIC DNA]</scope>
    <source>
        <strain evidence="6 7">CAM-8</strain>
    </source>
</reference>
<dbReference type="PROSITE" id="PS51007">
    <property type="entry name" value="CYTC"/>
    <property type="match status" value="1"/>
</dbReference>
<keyword evidence="3 4" id="KW-0408">Iron</keyword>
<dbReference type="AlphaFoldDB" id="A0A842IBW4"/>
<evidence type="ECO:0000313" key="7">
    <source>
        <dbReference type="Proteomes" id="UP000555411"/>
    </source>
</evidence>
<protein>
    <submittedName>
        <fullName evidence="6">C-type cytochrome</fullName>
    </submittedName>
</protein>
<dbReference type="GO" id="GO:0046872">
    <property type="term" value="F:metal ion binding"/>
    <property type="evidence" value="ECO:0007669"/>
    <property type="project" value="UniProtKB-KW"/>
</dbReference>
<organism evidence="6 7">
    <name type="scientific">Paragemmobacter straminiformis</name>
    <dbReference type="NCBI Taxonomy" id="2045119"/>
    <lineage>
        <taxon>Bacteria</taxon>
        <taxon>Pseudomonadati</taxon>
        <taxon>Pseudomonadota</taxon>
        <taxon>Alphaproteobacteria</taxon>
        <taxon>Rhodobacterales</taxon>
        <taxon>Paracoccaceae</taxon>
        <taxon>Paragemmobacter</taxon>
    </lineage>
</organism>
<evidence type="ECO:0000259" key="5">
    <source>
        <dbReference type="PROSITE" id="PS51007"/>
    </source>
</evidence>
<dbReference type="Pfam" id="PF00034">
    <property type="entry name" value="Cytochrom_C"/>
    <property type="match status" value="1"/>
</dbReference>
<dbReference type="EMBL" id="JACLQD010000005">
    <property type="protein sequence ID" value="MBC2837111.1"/>
    <property type="molecule type" value="Genomic_DNA"/>
</dbReference>
<dbReference type="InterPro" id="IPR036909">
    <property type="entry name" value="Cyt_c-like_dom_sf"/>
</dbReference>
<dbReference type="Gene3D" id="1.10.760.10">
    <property type="entry name" value="Cytochrome c-like domain"/>
    <property type="match status" value="1"/>
</dbReference>
<comment type="caution">
    <text evidence="6">The sequence shown here is derived from an EMBL/GenBank/DDBJ whole genome shotgun (WGS) entry which is preliminary data.</text>
</comment>
<name>A0A842IBW4_9RHOB</name>
<evidence type="ECO:0000256" key="3">
    <source>
        <dbReference type="ARBA" id="ARBA00023004"/>
    </source>
</evidence>